<dbReference type="Pfam" id="PF01618">
    <property type="entry name" value="MotA_ExbB"/>
    <property type="match status" value="1"/>
</dbReference>
<evidence type="ECO:0000256" key="10">
    <source>
        <dbReference type="ARBA" id="ARBA00023136"/>
    </source>
</evidence>
<keyword evidence="9 13" id="KW-1133">Transmembrane helix</keyword>
<evidence type="ECO:0000256" key="6">
    <source>
        <dbReference type="ARBA" id="ARBA00022519"/>
    </source>
</evidence>
<keyword evidence="16" id="KW-1185">Reference proteome</keyword>
<name>A0A840FXZ8_RHOTE</name>
<feature type="transmembrane region" description="Helical" evidence="13">
    <location>
        <begin position="177"/>
        <end position="198"/>
    </location>
</feature>
<feature type="transmembrane region" description="Helical" evidence="13">
    <location>
        <begin position="12"/>
        <end position="33"/>
    </location>
</feature>
<comment type="similarity">
    <text evidence="12">Belongs to the exbB/tolQ family.</text>
</comment>
<keyword evidence="10 13" id="KW-0472">Membrane</keyword>
<dbReference type="EMBL" id="JACIGE010000004">
    <property type="protein sequence ID" value="MBB4246997.1"/>
    <property type="molecule type" value="Genomic_DNA"/>
</dbReference>
<dbReference type="InterPro" id="IPR050790">
    <property type="entry name" value="ExbB/TolQ_transport"/>
</dbReference>
<protein>
    <recommendedName>
        <fullName evidence="3">Biopolymer transport protein ExbB</fullName>
    </recommendedName>
</protein>
<dbReference type="AlphaFoldDB" id="A0A840FXZ8"/>
<evidence type="ECO:0000256" key="12">
    <source>
        <dbReference type="RuleBase" id="RU004057"/>
    </source>
</evidence>
<dbReference type="InterPro" id="IPR002898">
    <property type="entry name" value="MotA_ExbB_proton_chnl"/>
</dbReference>
<keyword evidence="6" id="KW-0997">Cell inner membrane</keyword>
<comment type="function">
    <text evidence="11">Involved in the TonB-dependent energy-dependent transport of various receptor-bound substrates. Protects ExbD from proteolytic degradation and functionally stabilizes TonB.</text>
</comment>
<evidence type="ECO:0000256" key="5">
    <source>
        <dbReference type="ARBA" id="ARBA00022475"/>
    </source>
</evidence>
<dbReference type="Proteomes" id="UP000587070">
    <property type="component" value="Unassembled WGS sequence"/>
</dbReference>
<proteinExistence type="inferred from homology"/>
<evidence type="ECO:0000256" key="1">
    <source>
        <dbReference type="ARBA" id="ARBA00004429"/>
    </source>
</evidence>
<evidence type="ECO:0000256" key="4">
    <source>
        <dbReference type="ARBA" id="ARBA00022448"/>
    </source>
</evidence>
<dbReference type="PANTHER" id="PTHR30625">
    <property type="entry name" value="PROTEIN TOLQ"/>
    <property type="match status" value="1"/>
</dbReference>
<dbReference type="GO" id="GO:0017038">
    <property type="term" value="P:protein import"/>
    <property type="evidence" value="ECO:0007669"/>
    <property type="project" value="TreeGrafter"/>
</dbReference>
<evidence type="ECO:0000256" key="8">
    <source>
        <dbReference type="ARBA" id="ARBA00022927"/>
    </source>
</evidence>
<accession>A0A840FXZ8</accession>
<keyword evidence="8 12" id="KW-0653">Protein transport</keyword>
<comment type="caution">
    <text evidence="15">The sequence shown here is derived from an EMBL/GenBank/DDBJ whole genome shotgun (WGS) entry which is preliminary data.</text>
</comment>
<evidence type="ECO:0000313" key="15">
    <source>
        <dbReference type="EMBL" id="MBB4246997.1"/>
    </source>
</evidence>
<sequence>MGLAHFINNADAVAYVVIGLLLVASIGTWYLIFSKGVRVLRMQRESASFINAFWDAPNLEAVASRIREKGTTEPFAHLVHHGFTAIEQYKRRHIGGEAPSLIEAGAPDDLLTRALKRAIDEDRSRLEFGQTFLATVASSAPFVGLFGTVWGIYHALIAIGVSGQGTLDKVAGPVGEALIMTGIGLATAIPAAIAYNAFARANRNTLAQLNAFAYDVFAFMATGVKTSPMLTDARATSEKVIAMTRSDASHPAHSSFALR</sequence>
<dbReference type="RefSeq" id="WP_200383941.1">
    <property type="nucleotide sequence ID" value="NZ_JACIGE010000004.1"/>
</dbReference>
<keyword evidence="5" id="KW-1003">Cell membrane</keyword>
<dbReference type="PANTHER" id="PTHR30625:SF14">
    <property type="entry name" value="BIOPOLYMER TRANSPORT PROTEIN EXBB"/>
    <property type="match status" value="1"/>
</dbReference>
<dbReference type="GO" id="GO:0005886">
    <property type="term" value="C:plasma membrane"/>
    <property type="evidence" value="ECO:0007669"/>
    <property type="project" value="UniProtKB-SubCell"/>
</dbReference>
<evidence type="ECO:0000256" key="7">
    <source>
        <dbReference type="ARBA" id="ARBA00022692"/>
    </source>
</evidence>
<evidence type="ECO:0000256" key="9">
    <source>
        <dbReference type="ARBA" id="ARBA00022989"/>
    </source>
</evidence>
<comment type="subcellular location">
    <subcellularLocation>
        <location evidence="1">Cell inner membrane</location>
        <topology evidence="1">Multi-pass membrane protein</topology>
    </subcellularLocation>
    <subcellularLocation>
        <location evidence="12">Membrane</location>
        <topology evidence="12">Multi-pass membrane protein</topology>
    </subcellularLocation>
</comment>
<keyword evidence="4 12" id="KW-0813">Transport</keyword>
<gene>
    <name evidence="15" type="ORF">GGD90_001363</name>
</gene>
<feature type="domain" description="MotA/TolQ/ExbB proton channel" evidence="14">
    <location>
        <begin position="102"/>
        <end position="209"/>
    </location>
</feature>
<evidence type="ECO:0000256" key="11">
    <source>
        <dbReference type="ARBA" id="ARBA00024816"/>
    </source>
</evidence>
<feature type="transmembrane region" description="Helical" evidence="13">
    <location>
        <begin position="132"/>
        <end position="157"/>
    </location>
</feature>
<organism evidence="15 16">
    <name type="scientific">Rhodocyclus tenuis</name>
    <name type="common">Rhodospirillum tenue</name>
    <dbReference type="NCBI Taxonomy" id="1066"/>
    <lineage>
        <taxon>Bacteria</taxon>
        <taxon>Pseudomonadati</taxon>
        <taxon>Pseudomonadota</taxon>
        <taxon>Betaproteobacteria</taxon>
        <taxon>Rhodocyclales</taxon>
        <taxon>Rhodocyclaceae</taxon>
        <taxon>Rhodocyclus</taxon>
    </lineage>
</organism>
<evidence type="ECO:0000256" key="2">
    <source>
        <dbReference type="ARBA" id="ARBA00011471"/>
    </source>
</evidence>
<evidence type="ECO:0000256" key="3">
    <source>
        <dbReference type="ARBA" id="ARBA00022093"/>
    </source>
</evidence>
<reference evidence="15 16" key="1">
    <citation type="submission" date="2020-08" db="EMBL/GenBank/DDBJ databases">
        <title>Genome sequencing of Purple Non-Sulfur Bacteria from various extreme environments.</title>
        <authorList>
            <person name="Mayer M."/>
        </authorList>
    </citation>
    <scope>NUCLEOTIDE SEQUENCE [LARGE SCALE GENOMIC DNA]</scope>
    <source>
        <strain evidence="15 16">2761</strain>
    </source>
</reference>
<evidence type="ECO:0000259" key="14">
    <source>
        <dbReference type="Pfam" id="PF01618"/>
    </source>
</evidence>
<comment type="subunit">
    <text evidence="2">The accessory proteins ExbB and ExbD seem to form a complex with TonB.</text>
</comment>
<keyword evidence="7 13" id="KW-0812">Transmembrane</keyword>
<evidence type="ECO:0000313" key="16">
    <source>
        <dbReference type="Proteomes" id="UP000587070"/>
    </source>
</evidence>
<evidence type="ECO:0000256" key="13">
    <source>
        <dbReference type="SAM" id="Phobius"/>
    </source>
</evidence>